<organism evidence="1 2">
    <name type="scientific">Herpetosiphon gulosus</name>
    <dbReference type="NCBI Taxonomy" id="1973496"/>
    <lineage>
        <taxon>Bacteria</taxon>
        <taxon>Bacillati</taxon>
        <taxon>Chloroflexota</taxon>
        <taxon>Chloroflexia</taxon>
        <taxon>Herpetosiphonales</taxon>
        <taxon>Herpetosiphonaceae</taxon>
        <taxon>Herpetosiphon</taxon>
    </lineage>
</organism>
<protein>
    <submittedName>
        <fullName evidence="1">Uncharacterized protein</fullName>
    </submittedName>
</protein>
<proteinExistence type="predicted"/>
<sequence length="152" mass="17280">MKKFIIFISLLVISGLGIGIIFKFNQYPLHAHPQAAVEAYLQFMQQPDSLSEHEVFVDQIEQQRSQLQQATAIYANQTIDFQAVAFHDTANQFYKTAVITSTLTDQSGQQRQLVDKVVVQQVRVNHQYLPSTKAEVSWKIHLINGDLPQIVP</sequence>
<dbReference type="EMBL" id="BAABRU010000013">
    <property type="protein sequence ID" value="GAA5529826.1"/>
    <property type="molecule type" value="Genomic_DNA"/>
</dbReference>
<name>A0ABP9X626_9CHLR</name>
<evidence type="ECO:0000313" key="1">
    <source>
        <dbReference type="EMBL" id="GAA5529826.1"/>
    </source>
</evidence>
<keyword evidence="2" id="KW-1185">Reference proteome</keyword>
<comment type="caution">
    <text evidence="1">The sequence shown here is derived from an EMBL/GenBank/DDBJ whole genome shotgun (WGS) entry which is preliminary data.</text>
</comment>
<dbReference type="RefSeq" id="WP_345723419.1">
    <property type="nucleotide sequence ID" value="NZ_BAABRU010000013.1"/>
</dbReference>
<reference evidence="1 2" key="1">
    <citation type="submission" date="2024-02" db="EMBL/GenBank/DDBJ databases">
        <title>Herpetosiphon gulosus NBRC 112829.</title>
        <authorList>
            <person name="Ichikawa N."/>
            <person name="Katano-Makiyama Y."/>
            <person name="Hidaka K."/>
        </authorList>
    </citation>
    <scope>NUCLEOTIDE SEQUENCE [LARGE SCALE GENOMIC DNA]</scope>
    <source>
        <strain evidence="1 2">NBRC 112829</strain>
    </source>
</reference>
<evidence type="ECO:0000313" key="2">
    <source>
        <dbReference type="Proteomes" id="UP001428290"/>
    </source>
</evidence>
<dbReference type="Proteomes" id="UP001428290">
    <property type="component" value="Unassembled WGS sequence"/>
</dbReference>
<accession>A0ABP9X626</accession>
<gene>
    <name evidence="1" type="ORF">Hgul01_03640</name>
</gene>